<dbReference type="Proteomes" id="UP000281553">
    <property type="component" value="Unassembled WGS sequence"/>
</dbReference>
<gene>
    <name evidence="1" type="ORF">DILT_LOCUS19260</name>
</gene>
<keyword evidence="2" id="KW-1185">Reference proteome</keyword>
<sequence length="81" mass="8147">MPPSSGNAADMSALVDAMTLSVPGPGGQGLVAHRPGSMSVSFANKSYFCHSLTHALVSAVKSAHALALCNPSDVLLITLAV</sequence>
<organism evidence="1 2">
    <name type="scientific">Dibothriocephalus latus</name>
    <name type="common">Fish tapeworm</name>
    <name type="synonym">Diphyllobothrium latum</name>
    <dbReference type="NCBI Taxonomy" id="60516"/>
    <lineage>
        <taxon>Eukaryota</taxon>
        <taxon>Metazoa</taxon>
        <taxon>Spiralia</taxon>
        <taxon>Lophotrochozoa</taxon>
        <taxon>Platyhelminthes</taxon>
        <taxon>Cestoda</taxon>
        <taxon>Eucestoda</taxon>
        <taxon>Diphyllobothriidea</taxon>
        <taxon>Diphyllobothriidae</taxon>
        <taxon>Dibothriocephalus</taxon>
    </lineage>
</organism>
<evidence type="ECO:0000313" key="2">
    <source>
        <dbReference type="Proteomes" id="UP000281553"/>
    </source>
</evidence>
<reference evidence="1 2" key="1">
    <citation type="submission" date="2018-11" db="EMBL/GenBank/DDBJ databases">
        <authorList>
            <consortium name="Pathogen Informatics"/>
        </authorList>
    </citation>
    <scope>NUCLEOTIDE SEQUENCE [LARGE SCALE GENOMIC DNA]</scope>
</reference>
<proteinExistence type="predicted"/>
<dbReference type="AlphaFoldDB" id="A0A3P7P5F1"/>
<name>A0A3P7P5F1_DIBLA</name>
<dbReference type="EMBL" id="UYRU01110180">
    <property type="protein sequence ID" value="VDN44088.1"/>
    <property type="molecule type" value="Genomic_DNA"/>
</dbReference>
<accession>A0A3P7P5F1</accession>
<evidence type="ECO:0000313" key="1">
    <source>
        <dbReference type="EMBL" id="VDN44088.1"/>
    </source>
</evidence>
<protein>
    <submittedName>
        <fullName evidence="1">Uncharacterized protein</fullName>
    </submittedName>
</protein>